<organism evidence="2 3">
    <name type="scientific">Tetrapyrgos nigripes</name>
    <dbReference type="NCBI Taxonomy" id="182062"/>
    <lineage>
        <taxon>Eukaryota</taxon>
        <taxon>Fungi</taxon>
        <taxon>Dikarya</taxon>
        <taxon>Basidiomycota</taxon>
        <taxon>Agaricomycotina</taxon>
        <taxon>Agaricomycetes</taxon>
        <taxon>Agaricomycetidae</taxon>
        <taxon>Agaricales</taxon>
        <taxon>Marasmiineae</taxon>
        <taxon>Marasmiaceae</taxon>
        <taxon>Tetrapyrgos</taxon>
    </lineage>
</organism>
<evidence type="ECO:0000256" key="1">
    <source>
        <dbReference type="SAM" id="MobiDB-lite"/>
    </source>
</evidence>
<protein>
    <submittedName>
        <fullName evidence="2">Uncharacterized protein</fullName>
    </submittedName>
</protein>
<reference evidence="2 3" key="1">
    <citation type="journal article" date="2020" name="ISME J.">
        <title>Uncovering the hidden diversity of litter-decomposition mechanisms in mushroom-forming fungi.</title>
        <authorList>
            <person name="Floudas D."/>
            <person name="Bentzer J."/>
            <person name="Ahren D."/>
            <person name="Johansson T."/>
            <person name="Persson P."/>
            <person name="Tunlid A."/>
        </authorList>
    </citation>
    <scope>NUCLEOTIDE SEQUENCE [LARGE SCALE GENOMIC DNA]</scope>
    <source>
        <strain evidence="2 3">CBS 291.85</strain>
    </source>
</reference>
<evidence type="ECO:0000313" key="2">
    <source>
        <dbReference type="EMBL" id="KAF5375034.1"/>
    </source>
</evidence>
<name>A0A8H5H1F4_9AGAR</name>
<evidence type="ECO:0000313" key="3">
    <source>
        <dbReference type="Proteomes" id="UP000559256"/>
    </source>
</evidence>
<proteinExistence type="predicted"/>
<sequence>MSFQDGDTDTDGEDDQREQDIAARFGYIIFQNLFKMELPDGLRYGDFKEFTLGVLDCVWSADKVELQSITEEGAKGTKGDEAEKEERVERVATEEELMPLRALGLSEQPASAEVCENIMEKFKYHIEPDESHETRNQRTVPKERKEPGDNARTPFHVHWVVLISEIMTRKFEDSTTDDFRKKWVDGMAEASNAWQKIKLSYVDRKLLTEALSIAYYDRNTEQQTAVGYFAGGKNRTPSIQILFEQGITMEWVPYAQKLVFN</sequence>
<dbReference type="Proteomes" id="UP000559256">
    <property type="component" value="Unassembled WGS sequence"/>
</dbReference>
<gene>
    <name evidence="2" type="ORF">D9758_000432</name>
</gene>
<dbReference type="EMBL" id="JAACJM010000001">
    <property type="protein sequence ID" value="KAF5375034.1"/>
    <property type="molecule type" value="Genomic_DNA"/>
</dbReference>
<keyword evidence="3" id="KW-1185">Reference proteome</keyword>
<comment type="caution">
    <text evidence="2">The sequence shown here is derived from an EMBL/GenBank/DDBJ whole genome shotgun (WGS) entry which is preliminary data.</text>
</comment>
<dbReference type="AlphaFoldDB" id="A0A8H5H1F4"/>
<feature type="region of interest" description="Disordered" evidence="1">
    <location>
        <begin position="127"/>
        <end position="149"/>
    </location>
</feature>
<accession>A0A8H5H1F4</accession>